<dbReference type="EMBL" id="JAUYZG010000016">
    <property type="protein sequence ID" value="KAK2886082.1"/>
    <property type="molecule type" value="Genomic_DNA"/>
</dbReference>
<dbReference type="Proteomes" id="UP001187343">
    <property type="component" value="Unassembled WGS sequence"/>
</dbReference>
<reference evidence="3" key="1">
    <citation type="submission" date="2023-08" db="EMBL/GenBank/DDBJ databases">
        <title>Chromosome-level Genome Assembly of mud carp (Cirrhinus molitorella).</title>
        <authorList>
            <person name="Liu H."/>
        </authorList>
    </citation>
    <scope>NUCLEOTIDE SEQUENCE</scope>
    <source>
        <strain evidence="3">Prfri</strain>
        <tissue evidence="3">Muscle</tissue>
    </source>
</reference>
<dbReference type="PANTHER" id="PTHR47899:SF1">
    <property type="entry name" value="COILED-COIL DOMAIN-CONTAINING PROTEIN 171"/>
    <property type="match status" value="1"/>
</dbReference>
<evidence type="ECO:0000313" key="4">
    <source>
        <dbReference type="Proteomes" id="UP001187343"/>
    </source>
</evidence>
<name>A0AA88TJL8_9TELE</name>
<feature type="coiled-coil region" evidence="1">
    <location>
        <begin position="480"/>
        <end position="549"/>
    </location>
</feature>
<feature type="coiled-coil region" evidence="1">
    <location>
        <begin position="215"/>
        <end position="284"/>
    </location>
</feature>
<accession>A0AA88TJL8</accession>
<keyword evidence="4" id="KW-1185">Reference proteome</keyword>
<dbReference type="PANTHER" id="PTHR47899">
    <property type="entry name" value="COILED-COIL DOMAIN-CONTAINING PROTEIN 171"/>
    <property type="match status" value="1"/>
</dbReference>
<feature type="coiled-coil region" evidence="1">
    <location>
        <begin position="1033"/>
        <end position="1060"/>
    </location>
</feature>
<dbReference type="AlphaFoldDB" id="A0AA88TJL8"/>
<feature type="coiled-coil region" evidence="1">
    <location>
        <begin position="88"/>
        <end position="175"/>
    </location>
</feature>
<sequence>MPTESTRLRHGKRVKHKDPVSTLRASHPRAVAPSAQNSQEEINRLRDVIDRLQKDRRDGERQTADDFTLTAELRWKINQLEKEKLDFTSKHNEEVSQYEAQVARLRAQVERGEAQRQTMEYNVAVVRRDAAVERRNAEEKMNNLGKDNHRLDVLSSELRQRVSDLERALEITQHAREDDLKGLHTELHERDRLLLSANAENDLLQAEKSRLDTLIQEQNDTLQKMKCEMERMNRDREKNTEKLKHKSIELNRNAQREEKLRSDLEAALQKVKVLEQSVESERAAHLQSKFNSEVIQMRIRDLEEALEVEKSSHAEVSSHLELLKQKFGEVERTYDHEREKSHETSQKLTQLEKDFLTMKTDLNSQLDHQKAASAELNGQLEQERAESVKLSVKLQEQEKVWTERQQEVSQMQEAMVSMQQSYDHLLSDIDQVLQQYQQQGATLAHNTEDGGKPNASALMDILRRILHYYNTQLQESVIVMQKLNHEVRQKDETITDLQRKIQECEARGVCVNEEVKRLRACVANAAADLRSLRMQHTDTQTQMNKLQQQHHNDCQEKLTFLHTLYQRLLAGCVLLTPPHSMLGSFSWAELSTVVQEHVDRLTSDLSAANQKVLCLESVCEGKSAALESVSAQLRHREESWSKQREDLNTQHTHLNKQLQHKIQDLSRQLQQAEGRVRSLEHAHCEQEQEAMRLQGLVSACGREEACLLAACGVLAGCVRGLRRQVCALVWQKAVLQERMCGADVLRSEVGRLLHALGDGGVKGRAARKFRRYVIVVLAASRMRALGRRSAVMFRVAVGFGLQPQVCVNEVKLREEEEDDSSRVMKTLTSSELLVLVHSSMEGVQQEINRTDCVKDSRVASAAQSACRKLLERLLSDVDSQGCGHYGKDSLARRLADGLHTLIKRSYCNSKMMMASLQKHILEFTQRLHAAEVERRNLRLEISRLKRTNSCKDAHTACVPLQQFESVCEELSSALQREQRAQALLHDQAAQLQQLGLSMELHTGEELEKDRTLAQAVQSLSDAKLELRRKDQSLRSLGKQLSQSQQENKQLQHSIVTTENTLITTEKSRESLMSYMKSVEECLQEMKDHIILSRKASSQDDFTLQLSRLSLTPSDSLSIMGNPETEACQRLVMRFLELHQLVCSKISSQEREISSYESHIMALKSELQQDACLRERDSCIALLASSSASAEVDYGTCFLSDAAVSLKGSSRNTLSDLQRKVKERKH</sequence>
<evidence type="ECO:0000256" key="1">
    <source>
        <dbReference type="SAM" id="Coils"/>
    </source>
</evidence>
<feature type="region of interest" description="Disordered" evidence="2">
    <location>
        <begin position="1"/>
        <end position="39"/>
    </location>
</feature>
<evidence type="ECO:0000313" key="3">
    <source>
        <dbReference type="EMBL" id="KAK2886082.1"/>
    </source>
</evidence>
<keyword evidence="1" id="KW-0175">Coiled coil</keyword>
<gene>
    <name evidence="3" type="ORF">Q8A67_016919</name>
</gene>
<dbReference type="InterPro" id="IPR038820">
    <property type="entry name" value="CCDC171"/>
</dbReference>
<evidence type="ECO:0000256" key="2">
    <source>
        <dbReference type="SAM" id="MobiDB-lite"/>
    </source>
</evidence>
<comment type="caution">
    <text evidence="3">The sequence shown here is derived from an EMBL/GenBank/DDBJ whole genome shotgun (WGS) entry which is preliminary data.</text>
</comment>
<proteinExistence type="predicted"/>
<feature type="coiled-coil region" evidence="1">
    <location>
        <begin position="920"/>
        <end position="980"/>
    </location>
</feature>
<protein>
    <recommendedName>
        <fullName evidence="5">Coiled-coil domain containing 171</fullName>
    </recommendedName>
</protein>
<feature type="coiled-coil region" evidence="1">
    <location>
        <begin position="648"/>
        <end position="682"/>
    </location>
</feature>
<evidence type="ECO:0008006" key="5">
    <source>
        <dbReference type="Google" id="ProtNLM"/>
    </source>
</evidence>
<feature type="coiled-coil region" evidence="1">
    <location>
        <begin position="320"/>
        <end position="400"/>
    </location>
</feature>
<organism evidence="3 4">
    <name type="scientific">Cirrhinus molitorella</name>
    <name type="common">mud carp</name>
    <dbReference type="NCBI Taxonomy" id="172907"/>
    <lineage>
        <taxon>Eukaryota</taxon>
        <taxon>Metazoa</taxon>
        <taxon>Chordata</taxon>
        <taxon>Craniata</taxon>
        <taxon>Vertebrata</taxon>
        <taxon>Euteleostomi</taxon>
        <taxon>Actinopterygii</taxon>
        <taxon>Neopterygii</taxon>
        <taxon>Teleostei</taxon>
        <taxon>Ostariophysi</taxon>
        <taxon>Cypriniformes</taxon>
        <taxon>Cyprinidae</taxon>
        <taxon>Labeoninae</taxon>
        <taxon>Labeonini</taxon>
        <taxon>Cirrhinus</taxon>
    </lineage>
</organism>